<dbReference type="Proteomes" id="UP001642360">
    <property type="component" value="Unassembled WGS sequence"/>
</dbReference>
<sequence>MGKEIDLSVPKMKSLGFILELLQNCSCKGSLSLAQAHTKMKCDTKALEDSLCKDVIVTCDKTITKWLDPEAAVVSRDALAKIVYSRLFDCSVPPIVFEISRCNFCCTDISILQAVDKINSSIDPDSKYFIGVLQIYGFESLKINRDFEEVGELLRMSHLLGYVLAQSVSNTCASSNFAWI</sequence>
<evidence type="ECO:0000313" key="6">
    <source>
        <dbReference type="EMBL" id="CAK9133440.1"/>
    </source>
</evidence>
<dbReference type="EMBL" id="CAUOFW020000004">
    <property type="protein sequence ID" value="CAK9133440.1"/>
    <property type="molecule type" value="Genomic_DNA"/>
</dbReference>
<reference evidence="6 7" key="1">
    <citation type="submission" date="2024-02" db="EMBL/GenBank/DDBJ databases">
        <authorList>
            <person name="Vignale AGUSTIN F."/>
            <person name="Sosa J E."/>
            <person name="Modenutti C."/>
        </authorList>
    </citation>
    <scope>NUCLEOTIDE SEQUENCE [LARGE SCALE GENOMIC DNA]</scope>
</reference>
<comment type="caution">
    <text evidence="4">Lacks conserved residue(s) required for the propagation of feature annotation.</text>
</comment>
<dbReference type="Gene3D" id="1.20.120.720">
    <property type="entry name" value="Myosin VI head, motor domain, U50 subdomain"/>
    <property type="match status" value="1"/>
</dbReference>
<dbReference type="GO" id="GO:0016459">
    <property type="term" value="C:myosin complex"/>
    <property type="evidence" value="ECO:0007669"/>
    <property type="project" value="UniProtKB-KW"/>
</dbReference>
<evidence type="ECO:0000256" key="3">
    <source>
        <dbReference type="ARBA" id="ARBA00023203"/>
    </source>
</evidence>
<dbReference type="PROSITE" id="PS51456">
    <property type="entry name" value="MYOSIN_MOTOR"/>
    <property type="match status" value="1"/>
</dbReference>
<dbReference type="InterPro" id="IPR027417">
    <property type="entry name" value="P-loop_NTPase"/>
</dbReference>
<evidence type="ECO:0000256" key="4">
    <source>
        <dbReference type="PROSITE-ProRule" id="PRU00782"/>
    </source>
</evidence>
<dbReference type="GO" id="GO:0005524">
    <property type="term" value="F:ATP binding"/>
    <property type="evidence" value="ECO:0007669"/>
    <property type="project" value="UniProtKB-KW"/>
</dbReference>
<organism evidence="6 7">
    <name type="scientific">Ilex paraguariensis</name>
    <name type="common">yerba mate</name>
    <dbReference type="NCBI Taxonomy" id="185542"/>
    <lineage>
        <taxon>Eukaryota</taxon>
        <taxon>Viridiplantae</taxon>
        <taxon>Streptophyta</taxon>
        <taxon>Embryophyta</taxon>
        <taxon>Tracheophyta</taxon>
        <taxon>Spermatophyta</taxon>
        <taxon>Magnoliopsida</taxon>
        <taxon>eudicotyledons</taxon>
        <taxon>Gunneridae</taxon>
        <taxon>Pentapetalae</taxon>
        <taxon>asterids</taxon>
        <taxon>campanulids</taxon>
        <taxon>Aquifoliales</taxon>
        <taxon>Aquifoliaceae</taxon>
        <taxon>Ilex</taxon>
    </lineage>
</organism>
<evidence type="ECO:0000259" key="5">
    <source>
        <dbReference type="PROSITE" id="PS51456"/>
    </source>
</evidence>
<keyword evidence="7" id="KW-1185">Reference proteome</keyword>
<keyword evidence="1" id="KW-0547">Nucleotide-binding</keyword>
<protein>
    <recommendedName>
        <fullName evidence="5">Myosin motor domain-containing protein</fullName>
    </recommendedName>
</protein>
<dbReference type="InterPro" id="IPR001609">
    <property type="entry name" value="Myosin_head_motor_dom-like"/>
</dbReference>
<name>A0ABC8QQ32_9AQUA</name>
<dbReference type="SUPFAM" id="SSF52540">
    <property type="entry name" value="P-loop containing nucleoside triphosphate hydrolases"/>
    <property type="match status" value="1"/>
</dbReference>
<keyword evidence="4" id="KW-0518">Myosin</keyword>
<gene>
    <name evidence="6" type="ORF">ILEXP_LOCUS351</name>
</gene>
<dbReference type="AlphaFoldDB" id="A0ABC8QQ32"/>
<keyword evidence="2" id="KW-0067">ATP-binding</keyword>
<feature type="domain" description="Myosin motor" evidence="5">
    <location>
        <begin position="1"/>
        <end position="180"/>
    </location>
</feature>
<keyword evidence="4" id="KW-0505">Motor protein</keyword>
<evidence type="ECO:0000256" key="2">
    <source>
        <dbReference type="ARBA" id="ARBA00022840"/>
    </source>
</evidence>
<evidence type="ECO:0000313" key="7">
    <source>
        <dbReference type="Proteomes" id="UP001642360"/>
    </source>
</evidence>
<dbReference type="GO" id="GO:0003779">
    <property type="term" value="F:actin binding"/>
    <property type="evidence" value="ECO:0007669"/>
    <property type="project" value="UniProtKB-KW"/>
</dbReference>
<dbReference type="PANTHER" id="PTHR13140:SF836">
    <property type="entry name" value="MYOSIN-6"/>
    <property type="match status" value="1"/>
</dbReference>
<proteinExistence type="inferred from homology"/>
<evidence type="ECO:0000256" key="1">
    <source>
        <dbReference type="ARBA" id="ARBA00022741"/>
    </source>
</evidence>
<comment type="similarity">
    <text evidence="4">Belongs to the TRAFAC class myosin-kinesin ATPase superfamily. Myosin family.</text>
</comment>
<accession>A0ABC8QQ32</accession>
<keyword evidence="3 4" id="KW-0009">Actin-binding</keyword>
<comment type="caution">
    <text evidence="6">The sequence shown here is derived from an EMBL/GenBank/DDBJ whole genome shotgun (WGS) entry which is preliminary data.</text>
</comment>
<dbReference type="PANTHER" id="PTHR13140">
    <property type="entry name" value="MYOSIN"/>
    <property type="match status" value="1"/>
</dbReference>